<dbReference type="Proteomes" id="UP000055611">
    <property type="component" value="Chromosome"/>
</dbReference>
<name>A0A126QR07_9BACT</name>
<dbReference type="Pfam" id="PF02559">
    <property type="entry name" value="CarD_TRCF_RID"/>
    <property type="match status" value="1"/>
</dbReference>
<proteinExistence type="predicted"/>
<protein>
    <submittedName>
        <fullName evidence="3">CarD family transcriptional regulator</fullName>
    </submittedName>
</protein>
<dbReference type="EMBL" id="SOBK01000002">
    <property type="protein sequence ID" value="TDT90789.1"/>
    <property type="molecule type" value="Genomic_DNA"/>
</dbReference>
<evidence type="ECO:0000313" key="4">
    <source>
        <dbReference type="Proteomes" id="UP000055611"/>
    </source>
</evidence>
<gene>
    <name evidence="2" type="ORF">AWY79_15935</name>
    <name evidence="3" type="ORF">EDC59_102221</name>
</gene>
<feature type="domain" description="CarD-like/TRCF RNAP-interacting" evidence="1">
    <location>
        <begin position="1"/>
        <end position="114"/>
    </location>
</feature>
<evidence type="ECO:0000313" key="5">
    <source>
        <dbReference type="Proteomes" id="UP000295506"/>
    </source>
</evidence>
<dbReference type="SUPFAM" id="SSF141259">
    <property type="entry name" value="CarD-like"/>
    <property type="match status" value="1"/>
</dbReference>
<evidence type="ECO:0000259" key="1">
    <source>
        <dbReference type="SMART" id="SM01058"/>
    </source>
</evidence>
<dbReference type="AlphaFoldDB" id="A0A126QR07"/>
<dbReference type="GO" id="GO:0009303">
    <property type="term" value="P:rRNA transcription"/>
    <property type="evidence" value="ECO:0007669"/>
    <property type="project" value="TreeGrafter"/>
</dbReference>
<dbReference type="EMBL" id="CP014206">
    <property type="protein sequence ID" value="AMK12483.1"/>
    <property type="molecule type" value="Genomic_DNA"/>
</dbReference>
<dbReference type="OrthoDB" id="9786074at2"/>
<reference evidence="3 5" key="2">
    <citation type="submission" date="2019-03" db="EMBL/GenBank/DDBJ databases">
        <title>Genomic Encyclopedia of Type Strains, Phase IV (KMG-IV): sequencing the most valuable type-strain genomes for metagenomic binning, comparative biology and taxonomic classification.</title>
        <authorList>
            <person name="Goeker M."/>
        </authorList>
    </citation>
    <scope>NUCLEOTIDE SEQUENCE [LARGE SCALE GENOMIC DNA]</scope>
    <source>
        <strain evidence="3 5">DSM 101483</strain>
    </source>
</reference>
<dbReference type="PANTHER" id="PTHR38447:SF1">
    <property type="entry name" value="RNA POLYMERASE-BINDING TRANSCRIPTION FACTOR CARD"/>
    <property type="match status" value="1"/>
</dbReference>
<evidence type="ECO:0000313" key="2">
    <source>
        <dbReference type="EMBL" id="AMK12483.1"/>
    </source>
</evidence>
<reference evidence="2 4" key="1">
    <citation type="journal article" date="2016" name="Front. Microbiol.">
        <title>Genome Sequence of the Piezophilic, Mesophilic Sulfate-Reducing Bacterium Desulfovibrio indicus J2T.</title>
        <authorList>
            <person name="Cao J."/>
            <person name="Maignien L."/>
            <person name="Shao Z."/>
            <person name="Alain K."/>
            <person name="Jebbar M."/>
        </authorList>
    </citation>
    <scope>NUCLEOTIDE SEQUENCE [LARGE SCALE GENOMIC DNA]</scope>
    <source>
        <strain evidence="2 4">J2</strain>
    </source>
</reference>
<dbReference type="Proteomes" id="UP000295506">
    <property type="component" value="Unassembled WGS sequence"/>
</dbReference>
<dbReference type="Pfam" id="PF21095">
    <property type="entry name" value="CarD_C"/>
    <property type="match status" value="1"/>
</dbReference>
<dbReference type="Gene3D" id="2.40.10.170">
    <property type="match status" value="1"/>
</dbReference>
<dbReference type="InterPro" id="IPR003711">
    <property type="entry name" value="CarD-like/TRCF_RID"/>
</dbReference>
<accession>A0A126QR07</accession>
<dbReference type="PANTHER" id="PTHR38447">
    <property type="entry name" value="TRANSCRIPTION FACTOR YDEB-RELATED"/>
    <property type="match status" value="1"/>
</dbReference>
<dbReference type="InterPro" id="IPR052531">
    <property type="entry name" value="CarD-like_regulator"/>
</dbReference>
<dbReference type="RefSeq" id="WP_066806089.1">
    <property type="nucleotide sequence ID" value="NZ_CP014206.1"/>
</dbReference>
<sequence length="171" mass="19257">MFKVNELVVYPSQGVGRVERVESQEIGGVRADFYIVRILSNNVTLMVPVANAKNVGLRSVCPAATGTEIFESLNDRTGFTGYTGQNWNRRYREYSEKLKSGDLSDVAYVLKELFLIGKDKELSFGERRLLEQAMGLVSMELAYSLDRDQEDIKADINEMFADVIAAQEKND</sequence>
<evidence type="ECO:0000313" key="3">
    <source>
        <dbReference type="EMBL" id="TDT90789.1"/>
    </source>
</evidence>
<organism evidence="3 5">
    <name type="scientific">Pseudodesulfovibrio indicus</name>
    <dbReference type="NCBI Taxonomy" id="1716143"/>
    <lineage>
        <taxon>Bacteria</taxon>
        <taxon>Pseudomonadati</taxon>
        <taxon>Thermodesulfobacteriota</taxon>
        <taxon>Desulfovibrionia</taxon>
        <taxon>Desulfovibrionales</taxon>
        <taxon>Desulfovibrionaceae</taxon>
    </lineage>
</organism>
<keyword evidence="4" id="KW-1185">Reference proteome</keyword>
<dbReference type="InterPro" id="IPR036101">
    <property type="entry name" value="CarD-like/TRCF_RID_sf"/>
</dbReference>
<dbReference type="InterPro" id="IPR042215">
    <property type="entry name" value="CarD-like_C"/>
</dbReference>
<dbReference type="Gene3D" id="1.20.58.1290">
    <property type="entry name" value="CarD-like, C-terminal domain"/>
    <property type="match status" value="1"/>
</dbReference>
<dbReference type="SMART" id="SM01058">
    <property type="entry name" value="CarD_TRCF"/>
    <property type="match status" value="1"/>
</dbReference>
<dbReference type="KEGG" id="dej:AWY79_15935"/>
<dbReference type="InterPro" id="IPR048792">
    <property type="entry name" value="CarD_C"/>
</dbReference>